<dbReference type="Proteomes" id="UP000245539">
    <property type="component" value="Unassembled WGS sequence"/>
</dbReference>
<reference evidence="1 2" key="1">
    <citation type="submission" date="2018-05" db="EMBL/GenBank/DDBJ databases">
        <title>Leucothrix arctica sp. nov., isolated from Arctic seawater.</title>
        <authorList>
            <person name="Choi A."/>
            <person name="Baek K."/>
        </authorList>
    </citation>
    <scope>NUCLEOTIDE SEQUENCE [LARGE SCALE GENOMIC DNA]</scope>
    <source>
        <strain evidence="1 2">JCM 18388</strain>
    </source>
</reference>
<gene>
    <name evidence="1" type="ORF">DKW60_20235</name>
</gene>
<accession>A0A317C1U9</accession>
<organism evidence="1 2">
    <name type="scientific">Leucothrix pacifica</name>
    <dbReference type="NCBI Taxonomy" id="1247513"/>
    <lineage>
        <taxon>Bacteria</taxon>
        <taxon>Pseudomonadati</taxon>
        <taxon>Pseudomonadota</taxon>
        <taxon>Gammaproteobacteria</taxon>
        <taxon>Thiotrichales</taxon>
        <taxon>Thiotrichaceae</taxon>
        <taxon>Leucothrix</taxon>
    </lineage>
</organism>
<dbReference type="EMBL" id="QGKM01000080">
    <property type="protein sequence ID" value="PWQ92605.1"/>
    <property type="molecule type" value="Genomic_DNA"/>
</dbReference>
<keyword evidence="2" id="KW-1185">Reference proteome</keyword>
<evidence type="ECO:0000313" key="2">
    <source>
        <dbReference type="Proteomes" id="UP000245539"/>
    </source>
</evidence>
<feature type="non-terminal residue" evidence="1">
    <location>
        <position position="1"/>
    </location>
</feature>
<sequence length="69" mass="7458">TLDHSSKGKASPAAIRAVYSVILAELEKDGVEKLVLPGLGRFTVKKVEKDGVVNKRILFKAGKPKQAKK</sequence>
<evidence type="ECO:0008006" key="3">
    <source>
        <dbReference type="Google" id="ProtNLM"/>
    </source>
</evidence>
<proteinExistence type="predicted"/>
<dbReference type="AlphaFoldDB" id="A0A317C1U9"/>
<evidence type="ECO:0000313" key="1">
    <source>
        <dbReference type="EMBL" id="PWQ92605.1"/>
    </source>
</evidence>
<name>A0A317C1U9_9GAMM</name>
<protein>
    <recommendedName>
        <fullName evidence="3">DNA-binding protein</fullName>
    </recommendedName>
</protein>
<dbReference type="RefSeq" id="WP_181389815.1">
    <property type="nucleotide sequence ID" value="NZ_QGKM01000080.1"/>
</dbReference>
<comment type="caution">
    <text evidence="1">The sequence shown here is derived from an EMBL/GenBank/DDBJ whole genome shotgun (WGS) entry which is preliminary data.</text>
</comment>